<dbReference type="Gene3D" id="3.30.70.1820">
    <property type="entry name" value="L1 transposable element, RRM domain"/>
    <property type="match status" value="1"/>
</dbReference>
<dbReference type="InterPro" id="IPR004244">
    <property type="entry name" value="Transposase_22"/>
</dbReference>
<reference evidence="2" key="1">
    <citation type="journal article" date="2022" name="bioRxiv">
        <title>Sequencing and chromosome-scale assembly of the giantPleurodeles waltlgenome.</title>
        <authorList>
            <person name="Brown T."/>
            <person name="Elewa A."/>
            <person name="Iarovenko S."/>
            <person name="Subramanian E."/>
            <person name="Araus A.J."/>
            <person name="Petzold A."/>
            <person name="Susuki M."/>
            <person name="Suzuki K.-i.T."/>
            <person name="Hayashi T."/>
            <person name="Toyoda A."/>
            <person name="Oliveira C."/>
            <person name="Osipova E."/>
            <person name="Leigh N.D."/>
            <person name="Simon A."/>
            <person name="Yun M.H."/>
        </authorList>
    </citation>
    <scope>NUCLEOTIDE SEQUENCE</scope>
    <source>
        <strain evidence="2">20211129_DDA</strain>
        <tissue evidence="2">Liver</tissue>
    </source>
</reference>
<feature type="compositionally biased region" description="Polar residues" evidence="1">
    <location>
        <begin position="9"/>
        <end position="22"/>
    </location>
</feature>
<dbReference type="Proteomes" id="UP001066276">
    <property type="component" value="Chromosome 1_2"/>
</dbReference>
<dbReference type="PANTHER" id="PTHR11505">
    <property type="entry name" value="L1 TRANSPOSABLE ELEMENT-RELATED"/>
    <property type="match status" value="1"/>
</dbReference>
<gene>
    <name evidence="2" type="ORF">NDU88_005461</name>
</gene>
<keyword evidence="3" id="KW-1185">Reference proteome</keyword>
<sequence length="241" mass="26886">MKKTDRNQTRLNFETRSSTKPPQVSLVALKQRASSQGTTSLQSALLAMQNSLKLIDGKIGILNLRMDNMSTKLNKYVAQFQTAEQRILVTEDDANGIRSKCLNMEKVLVVSQAHNEDLEACSSWNNLRITEVSESTNTGGMESFVETMLTTIFGSKNLSHSLVVEQAHRSLIARPLIGAPLHPIIAKLLNYQDRDTVSRLAYEKSEISYQGNQVAVYPTFTVAVQAAWRESLQAKTQLQKN</sequence>
<organism evidence="2 3">
    <name type="scientific">Pleurodeles waltl</name>
    <name type="common">Iberian ribbed newt</name>
    <dbReference type="NCBI Taxonomy" id="8319"/>
    <lineage>
        <taxon>Eukaryota</taxon>
        <taxon>Metazoa</taxon>
        <taxon>Chordata</taxon>
        <taxon>Craniata</taxon>
        <taxon>Vertebrata</taxon>
        <taxon>Euteleostomi</taxon>
        <taxon>Amphibia</taxon>
        <taxon>Batrachia</taxon>
        <taxon>Caudata</taxon>
        <taxon>Salamandroidea</taxon>
        <taxon>Salamandridae</taxon>
        <taxon>Pleurodelinae</taxon>
        <taxon>Pleurodeles</taxon>
    </lineage>
</organism>
<name>A0AAV7W7W3_PLEWA</name>
<evidence type="ECO:0000256" key="1">
    <source>
        <dbReference type="SAM" id="MobiDB-lite"/>
    </source>
</evidence>
<comment type="caution">
    <text evidence="2">The sequence shown here is derived from an EMBL/GenBank/DDBJ whole genome shotgun (WGS) entry which is preliminary data.</text>
</comment>
<proteinExistence type="predicted"/>
<evidence type="ECO:0000313" key="3">
    <source>
        <dbReference type="Proteomes" id="UP001066276"/>
    </source>
</evidence>
<accession>A0AAV7W7W3</accession>
<dbReference type="AlphaFoldDB" id="A0AAV7W7W3"/>
<protein>
    <submittedName>
        <fullName evidence="2">Uncharacterized protein</fullName>
    </submittedName>
</protein>
<feature type="region of interest" description="Disordered" evidence="1">
    <location>
        <begin position="1"/>
        <end position="24"/>
    </location>
</feature>
<dbReference type="EMBL" id="JANPWB010000002">
    <property type="protein sequence ID" value="KAJ1210093.1"/>
    <property type="molecule type" value="Genomic_DNA"/>
</dbReference>
<evidence type="ECO:0000313" key="2">
    <source>
        <dbReference type="EMBL" id="KAJ1210093.1"/>
    </source>
</evidence>